<organism evidence="3 4">
    <name type="scientific">Anaerocolumna cellulosilytica</name>
    <dbReference type="NCBI Taxonomy" id="433286"/>
    <lineage>
        <taxon>Bacteria</taxon>
        <taxon>Bacillati</taxon>
        <taxon>Bacillota</taxon>
        <taxon>Clostridia</taxon>
        <taxon>Lachnospirales</taxon>
        <taxon>Lachnospiraceae</taxon>
        <taxon>Anaerocolumna</taxon>
    </lineage>
</organism>
<evidence type="ECO:0000313" key="4">
    <source>
        <dbReference type="Proteomes" id="UP000515561"/>
    </source>
</evidence>
<gene>
    <name evidence="3" type="ORF">acsn021_37560</name>
</gene>
<dbReference type="KEGG" id="acel:acsn021_37560"/>
<sequence length="237" mass="27511">MRKIKLICIPYAGGSMQVYRNWDKYLNNSIQLNSVELSGRGRRFSEPKYENMEEAINDVYNTVSPLIRDSDYAVFGHSMGSVIVYELIHRLKKEGLHNPEHVFFSGLHPPFEKKKKPNFHDAPLEVLIDEIRNLGGTPEELLKNDDFIETFIPIIRADYKILETYDCVHKNTKFEFDISVLSGKQDNDLNDNYLEAWKNCTLGKCSIYKFDGGHFFINEKAEDTVKLINKVLLSYDF</sequence>
<dbReference type="PANTHER" id="PTHR11487">
    <property type="entry name" value="THIOESTERASE"/>
    <property type="match status" value="1"/>
</dbReference>
<evidence type="ECO:0000259" key="2">
    <source>
        <dbReference type="Pfam" id="PF00975"/>
    </source>
</evidence>
<dbReference type="PANTHER" id="PTHR11487:SF0">
    <property type="entry name" value="S-ACYL FATTY ACID SYNTHASE THIOESTERASE, MEDIUM CHAIN"/>
    <property type="match status" value="1"/>
</dbReference>
<evidence type="ECO:0000256" key="1">
    <source>
        <dbReference type="ARBA" id="ARBA00007169"/>
    </source>
</evidence>
<feature type="domain" description="Thioesterase" evidence="2">
    <location>
        <begin position="5"/>
        <end position="230"/>
    </location>
</feature>
<dbReference type="GO" id="GO:0008610">
    <property type="term" value="P:lipid biosynthetic process"/>
    <property type="evidence" value="ECO:0007669"/>
    <property type="project" value="TreeGrafter"/>
</dbReference>
<protein>
    <submittedName>
        <fullName evidence="3">Thioesterase</fullName>
    </submittedName>
</protein>
<dbReference type="InterPro" id="IPR012223">
    <property type="entry name" value="TEII"/>
</dbReference>
<dbReference type="InterPro" id="IPR029058">
    <property type="entry name" value="AB_hydrolase_fold"/>
</dbReference>
<dbReference type="EMBL" id="AP023367">
    <property type="protein sequence ID" value="BCJ96187.1"/>
    <property type="molecule type" value="Genomic_DNA"/>
</dbReference>
<dbReference type="Gene3D" id="3.40.50.1820">
    <property type="entry name" value="alpha/beta hydrolase"/>
    <property type="match status" value="1"/>
</dbReference>
<dbReference type="AlphaFoldDB" id="A0A6S6R805"/>
<dbReference type="Pfam" id="PF00975">
    <property type="entry name" value="Thioesterase"/>
    <property type="match status" value="1"/>
</dbReference>
<comment type="similarity">
    <text evidence="1">Belongs to the thioesterase family.</text>
</comment>
<reference evidence="3 4" key="1">
    <citation type="journal article" date="2016" name="Int. J. Syst. Evol. Microbiol.">
        <title>Descriptions of Anaerotaenia torta gen. nov., sp. nov. and Anaerocolumna cellulosilytica gen. nov., sp. nov. isolated from a methanogenic reactor of cattle waste.</title>
        <authorList>
            <person name="Uek A."/>
            <person name="Ohtaki Y."/>
            <person name="Kaku N."/>
            <person name="Ueki K."/>
        </authorList>
    </citation>
    <scope>NUCLEOTIDE SEQUENCE [LARGE SCALE GENOMIC DNA]</scope>
    <source>
        <strain evidence="3 4">SN021</strain>
    </source>
</reference>
<dbReference type="SUPFAM" id="SSF53474">
    <property type="entry name" value="alpha/beta-Hydrolases"/>
    <property type="match status" value="1"/>
</dbReference>
<proteinExistence type="inferred from homology"/>
<evidence type="ECO:0000313" key="3">
    <source>
        <dbReference type="EMBL" id="BCJ96187.1"/>
    </source>
</evidence>
<dbReference type="RefSeq" id="WP_279289744.1">
    <property type="nucleotide sequence ID" value="NZ_JACHHS010000004.1"/>
</dbReference>
<keyword evidence="4" id="KW-1185">Reference proteome</keyword>
<dbReference type="Proteomes" id="UP000515561">
    <property type="component" value="Chromosome"/>
</dbReference>
<dbReference type="InterPro" id="IPR001031">
    <property type="entry name" value="Thioesterase"/>
</dbReference>
<name>A0A6S6R805_9FIRM</name>
<accession>A0A6S6R805</accession>